<dbReference type="RefSeq" id="XP_073561907.1">
    <property type="nucleotide sequence ID" value="XM_073699309.1"/>
</dbReference>
<dbReference type="GeneID" id="300573759"/>
<sequence length="117" mass="13315">MMQLPRAIGLFRTCFLQRRASTDAPAVPRCWVPPQKNNPYWNRKYQRPAARSTPLTPSAAAKVTAAKRTRKAVQGRRDRPLRRLAPHGRVPGRRALSRFRTSIRTTIAKDNSKPKAD</sequence>
<evidence type="ECO:0000256" key="1">
    <source>
        <dbReference type="SAM" id="MobiDB-lite"/>
    </source>
</evidence>
<proteinExistence type="predicted"/>
<dbReference type="EMBL" id="PPTA01000002">
    <property type="protein sequence ID" value="TFB05706.1"/>
    <property type="molecule type" value="Genomic_DNA"/>
</dbReference>
<protein>
    <submittedName>
        <fullName evidence="2">Uncharacterized protein</fullName>
    </submittedName>
</protein>
<keyword evidence="3" id="KW-1185">Reference proteome</keyword>
<organism evidence="2 3">
    <name type="scientific">Trichoderma ghanense</name>
    <dbReference type="NCBI Taxonomy" id="65468"/>
    <lineage>
        <taxon>Eukaryota</taxon>
        <taxon>Fungi</taxon>
        <taxon>Dikarya</taxon>
        <taxon>Ascomycota</taxon>
        <taxon>Pezizomycotina</taxon>
        <taxon>Sordariomycetes</taxon>
        <taxon>Hypocreomycetidae</taxon>
        <taxon>Hypocreales</taxon>
        <taxon>Hypocreaceae</taxon>
        <taxon>Trichoderma</taxon>
    </lineage>
</organism>
<dbReference type="Proteomes" id="UP001642720">
    <property type="component" value="Unassembled WGS sequence"/>
</dbReference>
<gene>
    <name evidence="2" type="ORF">CCMA1212_001901</name>
</gene>
<feature type="region of interest" description="Disordered" evidence="1">
    <location>
        <begin position="35"/>
        <end position="92"/>
    </location>
</feature>
<feature type="compositionally biased region" description="Basic residues" evidence="1">
    <location>
        <begin position="65"/>
        <end position="92"/>
    </location>
</feature>
<reference evidence="2 3" key="1">
    <citation type="submission" date="2018-01" db="EMBL/GenBank/DDBJ databases">
        <title>Genome characterization of the sugarcane-associated fungus Trichoderma ghanense CCMA-1212 and their application in lignocelulose bioconversion.</title>
        <authorList>
            <person name="Steindorff A.S."/>
            <person name="Mendes T.D."/>
            <person name="Vilela E.S.D."/>
            <person name="Rodrigues D.S."/>
            <person name="Formighieri E.F."/>
            <person name="Melo I.S."/>
            <person name="Favaro L.C.L."/>
        </authorList>
    </citation>
    <scope>NUCLEOTIDE SEQUENCE [LARGE SCALE GENOMIC DNA]</scope>
    <source>
        <strain evidence="2 3">CCMA-1212</strain>
    </source>
</reference>
<name>A0ABY2HC06_9HYPO</name>
<accession>A0ABY2HC06</accession>
<evidence type="ECO:0000313" key="2">
    <source>
        <dbReference type="EMBL" id="TFB05706.1"/>
    </source>
</evidence>
<comment type="caution">
    <text evidence="2">The sequence shown here is derived from an EMBL/GenBank/DDBJ whole genome shotgun (WGS) entry which is preliminary data.</text>
</comment>
<evidence type="ECO:0000313" key="3">
    <source>
        <dbReference type="Proteomes" id="UP001642720"/>
    </source>
</evidence>